<dbReference type="Proteomes" id="UP000886520">
    <property type="component" value="Chromosome 18"/>
</dbReference>
<keyword evidence="13" id="KW-1185">Reference proteome</keyword>
<dbReference type="PANTHER" id="PTHR31595">
    <property type="entry name" value="LONG-CHAIN-ALCOHOL O-FATTY-ACYLTRANSFERASE 3-RELATED"/>
    <property type="match status" value="1"/>
</dbReference>
<proteinExistence type="inferred from homology"/>
<dbReference type="AlphaFoldDB" id="A0A9D4ZBD5"/>
<dbReference type="InterPro" id="IPR044851">
    <property type="entry name" value="Wax_synthase"/>
</dbReference>
<feature type="region of interest" description="Disordered" evidence="9">
    <location>
        <begin position="227"/>
        <end position="268"/>
    </location>
</feature>
<evidence type="ECO:0000259" key="11">
    <source>
        <dbReference type="Pfam" id="PF13813"/>
    </source>
</evidence>
<keyword evidence="6 10" id="KW-1133">Transmembrane helix</keyword>
<evidence type="ECO:0000256" key="9">
    <source>
        <dbReference type="SAM" id="MobiDB-lite"/>
    </source>
</evidence>
<evidence type="ECO:0000256" key="2">
    <source>
        <dbReference type="ARBA" id="ARBA00005179"/>
    </source>
</evidence>
<protein>
    <recommendedName>
        <fullName evidence="11">Wax synthase domain-containing protein</fullName>
    </recommendedName>
</protein>
<name>A0A9D4ZBD5_ADICA</name>
<feature type="transmembrane region" description="Helical" evidence="10">
    <location>
        <begin position="531"/>
        <end position="551"/>
    </location>
</feature>
<evidence type="ECO:0000256" key="7">
    <source>
        <dbReference type="ARBA" id="ARBA00023136"/>
    </source>
</evidence>
<keyword evidence="7 10" id="KW-0472">Membrane</keyword>
<comment type="subcellular location">
    <subcellularLocation>
        <location evidence="1">Membrane</location>
        <topology evidence="1">Multi-pass membrane protein</topology>
    </subcellularLocation>
</comment>
<feature type="transmembrane region" description="Helical" evidence="10">
    <location>
        <begin position="6"/>
        <end position="27"/>
    </location>
</feature>
<comment type="caution">
    <text evidence="12">The sequence shown here is derived from an EMBL/GenBank/DDBJ whole genome shotgun (WGS) entry which is preliminary data.</text>
</comment>
<evidence type="ECO:0000256" key="4">
    <source>
        <dbReference type="ARBA" id="ARBA00022679"/>
    </source>
</evidence>
<organism evidence="12 13">
    <name type="scientific">Adiantum capillus-veneris</name>
    <name type="common">Maidenhair fern</name>
    <dbReference type="NCBI Taxonomy" id="13818"/>
    <lineage>
        <taxon>Eukaryota</taxon>
        <taxon>Viridiplantae</taxon>
        <taxon>Streptophyta</taxon>
        <taxon>Embryophyta</taxon>
        <taxon>Tracheophyta</taxon>
        <taxon>Polypodiopsida</taxon>
        <taxon>Polypodiidae</taxon>
        <taxon>Polypodiales</taxon>
        <taxon>Pteridineae</taxon>
        <taxon>Pteridaceae</taxon>
        <taxon>Vittarioideae</taxon>
        <taxon>Adiantum</taxon>
    </lineage>
</organism>
<gene>
    <name evidence="12" type="ORF">GOP47_0019160</name>
</gene>
<dbReference type="InterPro" id="IPR032805">
    <property type="entry name" value="Wax_synthase_dom"/>
</dbReference>
<evidence type="ECO:0000313" key="12">
    <source>
        <dbReference type="EMBL" id="KAI5066536.1"/>
    </source>
</evidence>
<evidence type="ECO:0000256" key="5">
    <source>
        <dbReference type="ARBA" id="ARBA00022692"/>
    </source>
</evidence>
<dbReference type="EMBL" id="JABFUD020000018">
    <property type="protein sequence ID" value="KAI5066536.1"/>
    <property type="molecule type" value="Genomic_DNA"/>
</dbReference>
<dbReference type="PANTHER" id="PTHR31595:SF57">
    <property type="entry name" value="OS04G0481900 PROTEIN"/>
    <property type="match status" value="1"/>
</dbReference>
<dbReference type="Pfam" id="PF13813">
    <property type="entry name" value="MBOAT_2"/>
    <property type="match status" value="2"/>
</dbReference>
<keyword evidence="4" id="KW-0808">Transferase</keyword>
<feature type="transmembrane region" description="Helical" evidence="10">
    <location>
        <begin position="121"/>
        <end position="138"/>
    </location>
</feature>
<feature type="transmembrane region" description="Helical" evidence="10">
    <location>
        <begin position="39"/>
        <end position="69"/>
    </location>
</feature>
<evidence type="ECO:0000256" key="1">
    <source>
        <dbReference type="ARBA" id="ARBA00004141"/>
    </source>
</evidence>
<dbReference type="GO" id="GO:0006629">
    <property type="term" value="P:lipid metabolic process"/>
    <property type="evidence" value="ECO:0007669"/>
    <property type="project" value="InterPro"/>
</dbReference>
<dbReference type="GO" id="GO:0008374">
    <property type="term" value="F:O-acyltransferase activity"/>
    <property type="evidence" value="ECO:0007669"/>
    <property type="project" value="InterPro"/>
</dbReference>
<evidence type="ECO:0000256" key="8">
    <source>
        <dbReference type="ARBA" id="ARBA00023315"/>
    </source>
</evidence>
<comment type="pathway">
    <text evidence="2">Secondary metabolite biosynthesis.</text>
</comment>
<evidence type="ECO:0000256" key="10">
    <source>
        <dbReference type="SAM" id="Phobius"/>
    </source>
</evidence>
<reference evidence="12" key="1">
    <citation type="submission" date="2021-01" db="EMBL/GenBank/DDBJ databases">
        <title>Adiantum capillus-veneris genome.</title>
        <authorList>
            <person name="Fang Y."/>
            <person name="Liao Q."/>
        </authorList>
    </citation>
    <scope>NUCLEOTIDE SEQUENCE</scope>
    <source>
        <strain evidence="12">H3</strain>
        <tissue evidence="12">Leaf</tissue>
    </source>
</reference>
<evidence type="ECO:0000313" key="13">
    <source>
        <dbReference type="Proteomes" id="UP000886520"/>
    </source>
</evidence>
<feature type="domain" description="Wax synthase" evidence="11">
    <location>
        <begin position="179"/>
        <end position="219"/>
    </location>
</feature>
<accession>A0A9D4ZBD5</accession>
<dbReference type="OrthoDB" id="1077582at2759"/>
<feature type="transmembrane region" description="Helical" evidence="10">
    <location>
        <begin position="472"/>
        <end position="493"/>
    </location>
</feature>
<evidence type="ECO:0000256" key="3">
    <source>
        <dbReference type="ARBA" id="ARBA00007282"/>
    </source>
</evidence>
<comment type="similarity">
    <text evidence="3">Belongs to the wax synthase family.</text>
</comment>
<feature type="compositionally biased region" description="Polar residues" evidence="9">
    <location>
        <begin position="246"/>
        <end position="256"/>
    </location>
</feature>
<keyword evidence="8" id="KW-0012">Acyltransferase</keyword>
<keyword evidence="5 10" id="KW-0812">Transmembrane</keyword>
<feature type="domain" description="Wax synthase" evidence="11">
    <location>
        <begin position="466"/>
        <end position="507"/>
    </location>
</feature>
<dbReference type="GO" id="GO:0016020">
    <property type="term" value="C:membrane"/>
    <property type="evidence" value="ECO:0007669"/>
    <property type="project" value="UniProtKB-SubCell"/>
</dbReference>
<feature type="compositionally biased region" description="Polar residues" evidence="9">
    <location>
        <begin position="227"/>
        <end position="238"/>
    </location>
</feature>
<feature type="transmembrane region" description="Helical" evidence="10">
    <location>
        <begin position="144"/>
        <end position="162"/>
    </location>
</feature>
<evidence type="ECO:0000256" key="6">
    <source>
        <dbReference type="ARBA" id="ARBA00022989"/>
    </source>
</evidence>
<sequence>MEELHYMHGLVLFVAAVAGLAVAHRVVLRLPIGLPRLAFILPILPIFFMLPWTIPIYHLRAILSFIFLWTVPSKLLLLCWDAGIDYPSSGFLYFATIVMMPIRVRGRKADKRTQDSHKSQFWWQFIAVIVILNIYSYRNGLPLWAIYVLYTCHMYLGLELMLGGLAKLATACFGVESDPQFNNPFMSASLSEFWGRRWNLVVTTILRSTVYNPALLLLMRAEKQKAHQSNIQKNSSAPETAPPLQTPNSHKQTSTDAALKDEKSETSMTHMQIDMMESSAVNDADPIASETITQMHETPVVASEPTVGNDAKENYNPNQSIHSNSDSEAHFVEPVEGTQQADLRIADAATDITNNTSNLSPESSPCDELNPSFPTIPPDDQFPEHKPVLAKHNLLFSCPNTNPGFNPESEDGAWKPTLRARTVAMLTRAAKQKNLHGFMRFDTTNALNHAEIRENRKAMSENGEKPSLRARAVAMLVTFAVSGLVHELIFYYINKSRATGEVTAFFILHGCATAMEVLLKKTMLAHLQLPRPLSIALTLAFLYATAAWLFMPPLTRYGADINTIAEYQRLQSALLSLLSIGSHFSKAPI</sequence>